<reference evidence="1 2" key="1">
    <citation type="submission" date="2021-03" db="EMBL/GenBank/DDBJ databases">
        <title>Genomic Encyclopedia of Type Strains, Phase IV (KMG-IV): sequencing the most valuable type-strain genomes for metagenomic binning, comparative biology and taxonomic classification.</title>
        <authorList>
            <person name="Goeker M."/>
        </authorList>
    </citation>
    <scope>NUCLEOTIDE SEQUENCE [LARGE SCALE GENOMIC DNA]</scope>
    <source>
        <strain evidence="1 2">DSM 26806</strain>
    </source>
</reference>
<comment type="caution">
    <text evidence="1">The sequence shown here is derived from an EMBL/GenBank/DDBJ whole genome shotgun (WGS) entry which is preliminary data.</text>
</comment>
<sequence length="29" mass="3042">MGKRVAQVFAKHGASVVVGDVQEETVQDG</sequence>
<dbReference type="Proteomes" id="UP001519288">
    <property type="component" value="Unassembled WGS sequence"/>
</dbReference>
<accession>A0ABS4JGU0</accession>
<name>A0ABS4JGU0_9BACL</name>
<protein>
    <submittedName>
        <fullName evidence="1">3-hydroxyacyl-CoA dehydrogenase</fullName>
    </submittedName>
</protein>
<evidence type="ECO:0000313" key="2">
    <source>
        <dbReference type="Proteomes" id="UP001519288"/>
    </source>
</evidence>
<evidence type="ECO:0000313" key="1">
    <source>
        <dbReference type="EMBL" id="MBP2000932.1"/>
    </source>
</evidence>
<dbReference type="EMBL" id="JAGGLD010000003">
    <property type="protein sequence ID" value="MBP2000932.1"/>
    <property type="molecule type" value="Genomic_DNA"/>
</dbReference>
<organism evidence="1 2">
    <name type="scientific">Paenibacillus shirakamiensis</name>
    <dbReference type="NCBI Taxonomy" id="1265935"/>
    <lineage>
        <taxon>Bacteria</taxon>
        <taxon>Bacillati</taxon>
        <taxon>Bacillota</taxon>
        <taxon>Bacilli</taxon>
        <taxon>Bacillales</taxon>
        <taxon>Paenibacillaceae</taxon>
        <taxon>Paenibacillus</taxon>
    </lineage>
</organism>
<gene>
    <name evidence="1" type="ORF">J2Z69_001975</name>
</gene>
<keyword evidence="2" id="KW-1185">Reference proteome</keyword>
<proteinExistence type="predicted"/>